<accession>A0A9D7SD10</accession>
<dbReference type="EMBL" id="JADKFW010000021">
    <property type="protein sequence ID" value="MBK9719392.1"/>
    <property type="molecule type" value="Genomic_DNA"/>
</dbReference>
<dbReference type="AlphaFoldDB" id="A0A9D7SD10"/>
<reference evidence="1 2" key="1">
    <citation type="submission" date="2020-10" db="EMBL/GenBank/DDBJ databases">
        <title>Connecting structure to function with the recovery of over 1000 high-quality activated sludge metagenome-assembled genomes encoding full-length rRNA genes using long-read sequencing.</title>
        <authorList>
            <person name="Singleton C.M."/>
            <person name="Petriglieri F."/>
            <person name="Kristensen J.M."/>
            <person name="Kirkegaard R.H."/>
            <person name="Michaelsen T.Y."/>
            <person name="Andersen M.H."/>
            <person name="Karst S.M."/>
            <person name="Dueholm M.S."/>
            <person name="Nielsen P.H."/>
            <person name="Albertsen M."/>
        </authorList>
    </citation>
    <scope>NUCLEOTIDE SEQUENCE [LARGE SCALE GENOMIC DNA]</scope>
    <source>
        <strain evidence="1">Ribe_18-Q3-R11-54_BAT3C.373</strain>
    </source>
</reference>
<name>A0A9D7SD10_9BACT</name>
<gene>
    <name evidence="1" type="ORF">IPO85_18135</name>
</gene>
<feature type="non-terminal residue" evidence="1">
    <location>
        <position position="1"/>
    </location>
</feature>
<comment type="caution">
    <text evidence="1">The sequence shown here is derived from an EMBL/GenBank/DDBJ whole genome shotgun (WGS) entry which is preliminary data.</text>
</comment>
<organism evidence="1 2">
    <name type="scientific">Candidatus Defluviibacterium haderslevense</name>
    <dbReference type="NCBI Taxonomy" id="2981993"/>
    <lineage>
        <taxon>Bacteria</taxon>
        <taxon>Pseudomonadati</taxon>
        <taxon>Bacteroidota</taxon>
        <taxon>Saprospiria</taxon>
        <taxon>Saprospirales</taxon>
        <taxon>Saprospiraceae</taxon>
        <taxon>Candidatus Defluviibacterium</taxon>
    </lineage>
</organism>
<evidence type="ECO:0000313" key="1">
    <source>
        <dbReference type="EMBL" id="MBK9719392.1"/>
    </source>
</evidence>
<dbReference type="Proteomes" id="UP000808349">
    <property type="component" value="Unassembled WGS sequence"/>
</dbReference>
<protein>
    <submittedName>
        <fullName evidence="1">Uncharacterized protein</fullName>
    </submittedName>
</protein>
<evidence type="ECO:0000313" key="2">
    <source>
        <dbReference type="Proteomes" id="UP000808349"/>
    </source>
</evidence>
<sequence>IIANDLSLAELYIKLNDLDSARYYANIVEYKLLNSRNQFQGNFPKLYNDLAGIYSILNDKFRAMRYYILSDSIETQFYIKNSDFLSEVEMNEYIESRLNSNNERLSFFSLNADLFKNISGIVIYNNILNSKSFMLDNKHALNNYFSENGDTLNTNIYLKWKRK</sequence>
<proteinExistence type="predicted"/>